<dbReference type="Gene3D" id="3.90.1340.10">
    <property type="entry name" value="Phage tail collar domain"/>
    <property type="match status" value="1"/>
</dbReference>
<evidence type="ECO:0000313" key="2">
    <source>
        <dbReference type="EMBL" id="PUZ22630.1"/>
    </source>
</evidence>
<dbReference type="Pfam" id="PF07484">
    <property type="entry name" value="Collar"/>
    <property type="match status" value="1"/>
</dbReference>
<sequence length="198" mass="19996">MDTPFLAMIMIFAGNFAPRGWALCWGQIMSIAQNTALFSLLGTTYGGDGQVTFGLPDLRGRMPIGQGQGPGLPLVNLGEVAGTPTTTLLTTNMPMHNHTGVIAAGGQAIMPATAQAGTSAVPGNTLAAAKLPTIGSGPTAQAIKGYGTSDGTTTLAPGTISGNVTIGIAGGSQPFSIMNPYLGINYCVALEGIFPSRN</sequence>
<dbReference type="Proteomes" id="UP000244450">
    <property type="component" value="Unassembled WGS sequence"/>
</dbReference>
<dbReference type="AlphaFoldDB" id="A0A2T7BC85"/>
<protein>
    <submittedName>
        <fullName evidence="2">Phage tail protein</fullName>
    </submittedName>
</protein>
<name>A0A2T7BC85_9BACT</name>
<dbReference type="EMBL" id="QCYK01000003">
    <property type="protein sequence ID" value="PUZ22630.1"/>
    <property type="molecule type" value="Genomic_DNA"/>
</dbReference>
<accession>A0A2T7BC85</accession>
<organism evidence="2 3">
    <name type="scientific">Chitinophaga parva</name>
    <dbReference type="NCBI Taxonomy" id="2169414"/>
    <lineage>
        <taxon>Bacteria</taxon>
        <taxon>Pseudomonadati</taxon>
        <taxon>Bacteroidota</taxon>
        <taxon>Chitinophagia</taxon>
        <taxon>Chitinophagales</taxon>
        <taxon>Chitinophagaceae</taxon>
        <taxon>Chitinophaga</taxon>
    </lineage>
</organism>
<dbReference type="InterPro" id="IPR037053">
    <property type="entry name" value="Phage_tail_collar_dom_sf"/>
</dbReference>
<dbReference type="SUPFAM" id="SSF88874">
    <property type="entry name" value="Receptor-binding domain of short tail fibre protein gp12"/>
    <property type="match status" value="1"/>
</dbReference>
<feature type="domain" description="Phage tail collar" evidence="1">
    <location>
        <begin position="8"/>
        <end position="63"/>
    </location>
</feature>
<reference evidence="2 3" key="1">
    <citation type="submission" date="2018-04" db="EMBL/GenBank/DDBJ databases">
        <title>Chitinophaga fuyangensis sp. nov., isolated from soil in a chemical factory.</title>
        <authorList>
            <person name="Chen K."/>
        </authorList>
    </citation>
    <scope>NUCLEOTIDE SEQUENCE [LARGE SCALE GENOMIC DNA]</scope>
    <source>
        <strain evidence="2 3">LY-1</strain>
    </source>
</reference>
<evidence type="ECO:0000259" key="1">
    <source>
        <dbReference type="Pfam" id="PF07484"/>
    </source>
</evidence>
<proteinExistence type="predicted"/>
<gene>
    <name evidence="2" type="ORF">DCC81_19545</name>
</gene>
<dbReference type="InterPro" id="IPR011083">
    <property type="entry name" value="Phage_tail_collar_dom"/>
</dbReference>
<keyword evidence="3" id="KW-1185">Reference proteome</keyword>
<evidence type="ECO:0000313" key="3">
    <source>
        <dbReference type="Proteomes" id="UP000244450"/>
    </source>
</evidence>
<comment type="caution">
    <text evidence="2">The sequence shown here is derived from an EMBL/GenBank/DDBJ whole genome shotgun (WGS) entry which is preliminary data.</text>
</comment>
<dbReference type="OrthoDB" id="9810174at2"/>